<evidence type="ECO:0000313" key="3">
    <source>
        <dbReference type="Proteomes" id="UP000321685"/>
    </source>
</evidence>
<dbReference type="InterPro" id="IPR029058">
    <property type="entry name" value="AB_hydrolase_fold"/>
</dbReference>
<evidence type="ECO:0000313" key="2">
    <source>
        <dbReference type="EMBL" id="GEL23860.1"/>
    </source>
</evidence>
<protein>
    <submittedName>
        <fullName evidence="2">Putative 2-succinyl-6-hydroxy-2,4-cyclohexadiene-1-carboxylate synthase</fullName>
    </submittedName>
</protein>
<sequence>MAESVVNGVRLHHETVGSGPPLLLVAGLGSSSAAWAGAVPVLAERFSVTTVDNRGTGRSDVPPGPYAIDEMADDVAALVDRLGIGPVPVVGWSMGGSITQSLLVRHPETLSRAVLLSAFPSYTRVQDAWLDAGLTLRRAGLDAVAVGVDSMPWVYTPRLLADHDAAMTLAELARKDPYPTSLAGFEAQAAGLRGYDSRPQLPTVTTPTLVLVGAEDVLTPVAQSAEIAALVPSARLQVLPRGGHAMLVEYPDDTLAAITAFLS</sequence>
<name>A0A511DGE5_9PSEU</name>
<accession>A0A511DGE5</accession>
<reference evidence="2 3" key="1">
    <citation type="submission" date="2019-07" db="EMBL/GenBank/DDBJ databases">
        <title>Whole genome shotgun sequence of Pseudonocardia sulfidoxydans NBRC 16205.</title>
        <authorList>
            <person name="Hosoyama A."/>
            <person name="Uohara A."/>
            <person name="Ohji S."/>
            <person name="Ichikawa N."/>
        </authorList>
    </citation>
    <scope>NUCLEOTIDE SEQUENCE [LARGE SCALE GENOMIC DNA]</scope>
    <source>
        <strain evidence="2 3">NBRC 16205</strain>
    </source>
</reference>
<dbReference type="Pfam" id="PF00561">
    <property type="entry name" value="Abhydrolase_1"/>
    <property type="match status" value="1"/>
</dbReference>
<organism evidence="2 3">
    <name type="scientific">Pseudonocardia sulfidoxydans NBRC 16205</name>
    <dbReference type="NCBI Taxonomy" id="1223511"/>
    <lineage>
        <taxon>Bacteria</taxon>
        <taxon>Bacillati</taxon>
        <taxon>Actinomycetota</taxon>
        <taxon>Actinomycetes</taxon>
        <taxon>Pseudonocardiales</taxon>
        <taxon>Pseudonocardiaceae</taxon>
        <taxon>Pseudonocardia</taxon>
    </lineage>
</organism>
<dbReference type="Gene3D" id="3.40.50.1820">
    <property type="entry name" value="alpha/beta hydrolase"/>
    <property type="match status" value="1"/>
</dbReference>
<dbReference type="GO" id="GO:0046503">
    <property type="term" value="P:glycerolipid catabolic process"/>
    <property type="evidence" value="ECO:0007669"/>
    <property type="project" value="TreeGrafter"/>
</dbReference>
<feature type="domain" description="AB hydrolase-1" evidence="1">
    <location>
        <begin position="20"/>
        <end position="249"/>
    </location>
</feature>
<dbReference type="OrthoDB" id="3396704at2"/>
<dbReference type="EMBL" id="BJVJ01000025">
    <property type="protein sequence ID" value="GEL23860.1"/>
    <property type="molecule type" value="Genomic_DNA"/>
</dbReference>
<dbReference type="PANTHER" id="PTHR43433">
    <property type="entry name" value="HYDROLASE, ALPHA/BETA FOLD FAMILY PROTEIN"/>
    <property type="match status" value="1"/>
</dbReference>
<proteinExistence type="predicted"/>
<dbReference type="PRINTS" id="PR00111">
    <property type="entry name" value="ABHYDROLASE"/>
</dbReference>
<dbReference type="Proteomes" id="UP000321685">
    <property type="component" value="Unassembled WGS sequence"/>
</dbReference>
<gene>
    <name evidence="2" type="primary">menH</name>
    <name evidence="2" type="ORF">PSU4_28140</name>
</gene>
<dbReference type="AlphaFoldDB" id="A0A511DGE5"/>
<evidence type="ECO:0000259" key="1">
    <source>
        <dbReference type="Pfam" id="PF00561"/>
    </source>
</evidence>
<dbReference type="InterPro" id="IPR050471">
    <property type="entry name" value="AB_hydrolase"/>
</dbReference>
<dbReference type="RefSeq" id="WP_147107766.1">
    <property type="nucleotide sequence ID" value="NZ_BJVJ01000025.1"/>
</dbReference>
<keyword evidence="3" id="KW-1185">Reference proteome</keyword>
<dbReference type="GO" id="GO:0004806">
    <property type="term" value="F:triacylglycerol lipase activity"/>
    <property type="evidence" value="ECO:0007669"/>
    <property type="project" value="TreeGrafter"/>
</dbReference>
<dbReference type="InterPro" id="IPR000073">
    <property type="entry name" value="AB_hydrolase_1"/>
</dbReference>
<dbReference type="SUPFAM" id="SSF53474">
    <property type="entry name" value="alpha/beta-Hydrolases"/>
    <property type="match status" value="1"/>
</dbReference>
<comment type="caution">
    <text evidence="2">The sequence shown here is derived from an EMBL/GenBank/DDBJ whole genome shotgun (WGS) entry which is preliminary data.</text>
</comment>
<dbReference type="PANTHER" id="PTHR43433:SF5">
    <property type="entry name" value="AB HYDROLASE-1 DOMAIN-CONTAINING PROTEIN"/>
    <property type="match status" value="1"/>
</dbReference>